<reference evidence="1 2" key="1">
    <citation type="journal article" date="2019" name="Sci. Rep.">
        <title>A high-quality genome of Eragrostis curvula grass provides insights into Poaceae evolution and supports new strategies to enhance forage quality.</title>
        <authorList>
            <person name="Carballo J."/>
            <person name="Santos B.A.C.M."/>
            <person name="Zappacosta D."/>
            <person name="Garbus I."/>
            <person name="Selva J.P."/>
            <person name="Gallo C.A."/>
            <person name="Diaz A."/>
            <person name="Albertini E."/>
            <person name="Caccamo M."/>
            <person name="Echenique V."/>
        </authorList>
    </citation>
    <scope>NUCLEOTIDE SEQUENCE [LARGE SCALE GENOMIC DNA]</scope>
    <source>
        <strain evidence="2">cv. Victoria</strain>
        <tissue evidence="1">Leaf</tissue>
    </source>
</reference>
<dbReference type="Gramene" id="TVU51717">
    <property type="protein sequence ID" value="TVU51717"/>
    <property type="gene ID" value="EJB05_03159"/>
</dbReference>
<sequence>MEKDAEGVADVVGAELLEALGAVAALEDESPAQGGLGEDDVWIDLSTASSSCWSCSAFFAFQLSTAGPLPRGRRRLLLQRCHSGRPGRSLCSSTDRQRWMMPAGRRVRLPSFLAAFSLAVRPRHKPKLLPPLLTKVDVDRLLHHSSSRLIHEWEAS</sequence>
<dbReference type="AlphaFoldDB" id="A0A5J9WUZ1"/>
<gene>
    <name evidence="1" type="ORF">EJB05_03159</name>
</gene>
<evidence type="ECO:0000313" key="1">
    <source>
        <dbReference type="EMBL" id="TVU51717.1"/>
    </source>
</evidence>
<keyword evidence="2" id="KW-1185">Reference proteome</keyword>
<dbReference type="OrthoDB" id="2338at2759"/>
<protein>
    <submittedName>
        <fullName evidence="1">Uncharacterized protein</fullName>
    </submittedName>
</protein>
<comment type="caution">
    <text evidence="1">The sequence shown here is derived from an EMBL/GenBank/DDBJ whole genome shotgun (WGS) entry which is preliminary data.</text>
</comment>
<name>A0A5J9WUZ1_9POAL</name>
<accession>A0A5J9WUZ1</accession>
<dbReference type="Proteomes" id="UP000324897">
    <property type="component" value="Chromosome 6"/>
</dbReference>
<evidence type="ECO:0000313" key="2">
    <source>
        <dbReference type="Proteomes" id="UP000324897"/>
    </source>
</evidence>
<organism evidence="1 2">
    <name type="scientific">Eragrostis curvula</name>
    <name type="common">weeping love grass</name>
    <dbReference type="NCBI Taxonomy" id="38414"/>
    <lineage>
        <taxon>Eukaryota</taxon>
        <taxon>Viridiplantae</taxon>
        <taxon>Streptophyta</taxon>
        <taxon>Embryophyta</taxon>
        <taxon>Tracheophyta</taxon>
        <taxon>Spermatophyta</taxon>
        <taxon>Magnoliopsida</taxon>
        <taxon>Liliopsida</taxon>
        <taxon>Poales</taxon>
        <taxon>Poaceae</taxon>
        <taxon>PACMAD clade</taxon>
        <taxon>Chloridoideae</taxon>
        <taxon>Eragrostideae</taxon>
        <taxon>Eragrostidinae</taxon>
        <taxon>Eragrostis</taxon>
    </lineage>
</organism>
<dbReference type="EMBL" id="RWGY01000002">
    <property type="protein sequence ID" value="TVU51717.1"/>
    <property type="molecule type" value="Genomic_DNA"/>
</dbReference>
<proteinExistence type="predicted"/>